<dbReference type="AlphaFoldDB" id="A0A2T0FLW4"/>
<evidence type="ECO:0000313" key="3">
    <source>
        <dbReference type="Proteomes" id="UP000238350"/>
    </source>
</evidence>
<keyword evidence="3" id="KW-1185">Reference proteome</keyword>
<dbReference type="Pfam" id="PF03357">
    <property type="entry name" value="Snf7"/>
    <property type="match status" value="1"/>
</dbReference>
<name>A0A2T0FLW4_9ASCO</name>
<feature type="region of interest" description="Disordered" evidence="1">
    <location>
        <begin position="178"/>
        <end position="205"/>
    </location>
</feature>
<dbReference type="PANTHER" id="PTHR10476">
    <property type="entry name" value="CHARGED MULTIVESICULAR BODY PROTEIN"/>
    <property type="match status" value="1"/>
</dbReference>
<sequence>MYYVKRAIYGPDPKEQKRKCDALIRKNQREIDKQLSGLRASENKTKGMIKQCARRNDVKSARMLAREIFKAQKHREKLLESKARLSSIQMQVGEAFAMQKMQGSMTSSAQLMKEVNQLVQLPELMGTMQMLGQELIKSGVIDEMVTETLESLDEYDAIEDDAEGQVTSILDEILGEKKTTEPAVAAPAAPAAARAEPETEAEEDEAMISDFRKRLQALHT</sequence>
<organism evidence="2 3">
    <name type="scientific">Wickerhamiella sorbophila</name>
    <dbReference type="NCBI Taxonomy" id="45607"/>
    <lineage>
        <taxon>Eukaryota</taxon>
        <taxon>Fungi</taxon>
        <taxon>Dikarya</taxon>
        <taxon>Ascomycota</taxon>
        <taxon>Saccharomycotina</taxon>
        <taxon>Dipodascomycetes</taxon>
        <taxon>Dipodascales</taxon>
        <taxon>Trichomonascaceae</taxon>
        <taxon>Wickerhamiella</taxon>
    </lineage>
</organism>
<dbReference type="OrthoDB" id="2329734at2759"/>
<feature type="compositionally biased region" description="Low complexity" evidence="1">
    <location>
        <begin position="181"/>
        <end position="194"/>
    </location>
</feature>
<dbReference type="GeneID" id="36517346"/>
<dbReference type="Proteomes" id="UP000238350">
    <property type="component" value="Unassembled WGS sequence"/>
</dbReference>
<gene>
    <name evidence="2" type="ORF">B9G98_03598</name>
</gene>
<dbReference type="GO" id="GO:0007034">
    <property type="term" value="P:vacuolar transport"/>
    <property type="evidence" value="ECO:0007669"/>
    <property type="project" value="InterPro"/>
</dbReference>
<evidence type="ECO:0000313" key="2">
    <source>
        <dbReference type="EMBL" id="PRT55978.1"/>
    </source>
</evidence>
<dbReference type="RefSeq" id="XP_024665923.1">
    <property type="nucleotide sequence ID" value="XM_024810155.1"/>
</dbReference>
<dbReference type="STRING" id="45607.A0A2T0FLW4"/>
<dbReference type="Gene3D" id="6.10.140.1230">
    <property type="match status" value="1"/>
</dbReference>
<protein>
    <submittedName>
        <fullName evidence="2">Vacuolar protein-sorting-associated protein 24</fullName>
    </submittedName>
</protein>
<accession>A0A2T0FLW4</accession>
<evidence type="ECO:0000256" key="1">
    <source>
        <dbReference type="SAM" id="MobiDB-lite"/>
    </source>
</evidence>
<proteinExistence type="predicted"/>
<dbReference type="EMBL" id="NDIQ01000022">
    <property type="protein sequence ID" value="PRT55978.1"/>
    <property type="molecule type" value="Genomic_DNA"/>
</dbReference>
<reference evidence="2 3" key="1">
    <citation type="submission" date="2017-04" db="EMBL/GenBank/DDBJ databases">
        <title>Genome sequencing of [Candida] sorbophila.</title>
        <authorList>
            <person name="Ahn J.O."/>
        </authorList>
    </citation>
    <scope>NUCLEOTIDE SEQUENCE [LARGE SCALE GENOMIC DNA]</scope>
    <source>
        <strain evidence="2 3">DS02</strain>
    </source>
</reference>
<dbReference type="InterPro" id="IPR005024">
    <property type="entry name" value="Snf7_fam"/>
</dbReference>
<comment type="caution">
    <text evidence="2">The sequence shown here is derived from an EMBL/GenBank/DDBJ whole genome shotgun (WGS) entry which is preliminary data.</text>
</comment>